<feature type="binding site" evidence="8">
    <location>
        <position position="158"/>
    </location>
    <ligand>
        <name>[4Fe-4S] cluster</name>
        <dbReference type="ChEBI" id="CHEBI:49883"/>
        <label>2</label>
        <note>4Fe-4S-S-AdoMet</note>
    </ligand>
</feature>
<dbReference type="InterPro" id="IPR006638">
    <property type="entry name" value="Elp3/MiaA/NifB-like_rSAM"/>
</dbReference>
<dbReference type="InterPro" id="IPR038135">
    <property type="entry name" value="Methylthiotransferase_N_sf"/>
</dbReference>
<evidence type="ECO:0000256" key="6">
    <source>
        <dbReference type="ARBA" id="ARBA00023004"/>
    </source>
</evidence>
<comment type="similarity">
    <text evidence="8">Belongs to the methylthiotransferase family. RimO subfamily.</text>
</comment>
<dbReference type="SFLD" id="SFLDS00029">
    <property type="entry name" value="Radical_SAM"/>
    <property type="match status" value="1"/>
</dbReference>
<feature type="binding site" evidence="8">
    <location>
        <position position="161"/>
    </location>
    <ligand>
        <name>[4Fe-4S] cluster</name>
        <dbReference type="ChEBI" id="CHEBI:49883"/>
        <label>2</label>
        <note>4Fe-4S-S-AdoMet</note>
    </ligand>
</feature>
<organism evidence="12 13">
    <name type="scientific">Defluviitalea saccharophila</name>
    <dbReference type="NCBI Taxonomy" id="879970"/>
    <lineage>
        <taxon>Bacteria</taxon>
        <taxon>Bacillati</taxon>
        <taxon>Bacillota</taxon>
        <taxon>Clostridia</taxon>
        <taxon>Lachnospirales</taxon>
        <taxon>Defluviitaleaceae</taxon>
        <taxon>Defluviitalea</taxon>
    </lineage>
</organism>
<dbReference type="SFLD" id="SFLDF00274">
    <property type="entry name" value="ribosomal_protein_S12_methylth"/>
    <property type="match status" value="1"/>
</dbReference>
<evidence type="ECO:0000259" key="11">
    <source>
        <dbReference type="PROSITE" id="PS51918"/>
    </source>
</evidence>
<dbReference type="EC" id="2.8.4.4" evidence="8"/>
<feature type="domain" description="TRAM" evidence="9">
    <location>
        <begin position="373"/>
        <end position="441"/>
    </location>
</feature>
<evidence type="ECO:0000256" key="3">
    <source>
        <dbReference type="ARBA" id="ARBA00022679"/>
    </source>
</evidence>
<name>A0ABZ2Y7M1_9FIRM</name>
<feature type="binding site" evidence="8">
    <location>
        <position position="10"/>
    </location>
    <ligand>
        <name>[4Fe-4S] cluster</name>
        <dbReference type="ChEBI" id="CHEBI:49883"/>
        <label>1</label>
    </ligand>
</feature>
<feature type="domain" description="MTTase N-terminal" evidence="10">
    <location>
        <begin position="1"/>
        <end position="117"/>
    </location>
</feature>
<dbReference type="PROSITE" id="PS51918">
    <property type="entry name" value="RADICAL_SAM"/>
    <property type="match status" value="1"/>
</dbReference>
<sequence>MRIAFVSLGCDKNLVDSEVMLGLLQKSGFALISDESQAEVIVVNTCCFIQDAKEESIENILEMAQYKKTGNCKALIVTGCMAERYKDEILAEIPEVDGVVGTTGYESIVEVVEEILKGKKIQKFSDINTTIREDYQRVLSTAGYFAYLKIAEGCDNKCTYCIIPQLRGKYRSRSIESLISEAKTLVSQGVRELILVAQDTTRYGIDLYGEKRLPQLLRELCKIEELKWIRLLYCYPEEITDELIDVIAEEEKVCSYLDMPIQHANTAILKRMGRRSTKEELIHLINKLRNRIPDVCLRTTLIVGFPGETDEEYEDLVQFVTDMKFDRLGVFTYSKEEGTAAAKLKGQIPKKIKELRKDKIMKLQQAICEEKSAQFVGKTLEVIIDGKLLEENEYCGRTYRDAPEIDGMVFVHTDEELLSGDFIKASITSANEYDLVGRIVDESGE</sequence>
<evidence type="ECO:0000259" key="9">
    <source>
        <dbReference type="PROSITE" id="PS50926"/>
    </source>
</evidence>
<dbReference type="InterPro" id="IPR005840">
    <property type="entry name" value="Ribosomal_uS12_MeSTrfase_RimO"/>
</dbReference>
<comment type="function">
    <text evidence="8">Catalyzes the methylthiolation of an aspartic acid residue of ribosomal protein uS12.</text>
</comment>
<dbReference type="SUPFAM" id="SSF102114">
    <property type="entry name" value="Radical SAM enzymes"/>
    <property type="match status" value="1"/>
</dbReference>
<protein>
    <recommendedName>
        <fullName evidence="8">Ribosomal protein uS12 methylthiotransferase RimO</fullName>
        <shortName evidence="8">uS12 MTTase</shortName>
        <shortName evidence="8">uS12 methylthiotransferase</shortName>
        <ecNumber evidence="8">2.8.4.4</ecNumber>
    </recommendedName>
    <alternativeName>
        <fullName evidence="8">Ribosomal protein uS12 (aspartate-C(3))-methylthiotransferase</fullName>
    </alternativeName>
    <alternativeName>
        <fullName evidence="8">Ribosome maturation factor RimO</fullName>
    </alternativeName>
</protein>
<comment type="subcellular location">
    <subcellularLocation>
        <location evidence="8">Cytoplasm</location>
    </subcellularLocation>
</comment>
<dbReference type="Gene3D" id="3.40.50.12160">
    <property type="entry name" value="Methylthiotransferase, N-terminal domain"/>
    <property type="match status" value="1"/>
</dbReference>
<dbReference type="PROSITE" id="PS51449">
    <property type="entry name" value="MTTASE_N"/>
    <property type="match status" value="1"/>
</dbReference>
<keyword evidence="7 8" id="KW-0411">Iron-sulfur</keyword>
<dbReference type="Pfam" id="PF04055">
    <property type="entry name" value="Radical_SAM"/>
    <property type="match status" value="1"/>
</dbReference>
<feature type="binding site" evidence="8">
    <location>
        <position position="80"/>
    </location>
    <ligand>
        <name>[4Fe-4S] cluster</name>
        <dbReference type="ChEBI" id="CHEBI:49883"/>
        <label>1</label>
    </ligand>
</feature>
<dbReference type="PANTHER" id="PTHR43837">
    <property type="entry name" value="RIBOSOMAL PROTEIN S12 METHYLTHIOTRANSFERASE RIMO"/>
    <property type="match status" value="1"/>
</dbReference>
<dbReference type="InterPro" id="IPR020612">
    <property type="entry name" value="Methylthiotransferase_CS"/>
</dbReference>
<evidence type="ECO:0000313" key="12">
    <source>
        <dbReference type="EMBL" id="WZL71324.1"/>
    </source>
</evidence>
<keyword evidence="6 8" id="KW-0408">Iron</keyword>
<accession>A0ABZ2Y7M1</accession>
<keyword evidence="2 8" id="KW-0963">Cytoplasm</keyword>
<dbReference type="InterPro" id="IPR005839">
    <property type="entry name" value="Methylthiotransferase"/>
</dbReference>
<keyword evidence="3 8" id="KW-0808">Transferase</keyword>
<dbReference type="SMART" id="SM00729">
    <property type="entry name" value="Elp3"/>
    <property type="match status" value="1"/>
</dbReference>
<dbReference type="GO" id="GO:0103039">
    <property type="term" value="F:protein methylthiotransferase activity"/>
    <property type="evidence" value="ECO:0007669"/>
    <property type="project" value="UniProtKB-EC"/>
</dbReference>
<evidence type="ECO:0000259" key="10">
    <source>
        <dbReference type="PROSITE" id="PS51449"/>
    </source>
</evidence>
<dbReference type="InterPro" id="IPR012340">
    <property type="entry name" value="NA-bd_OB-fold"/>
</dbReference>
<dbReference type="NCBIfam" id="TIGR01125">
    <property type="entry name" value="30S ribosomal protein S12 methylthiotransferase RimO"/>
    <property type="match status" value="1"/>
</dbReference>
<proteinExistence type="inferred from homology"/>
<evidence type="ECO:0000313" key="13">
    <source>
        <dbReference type="Proteomes" id="UP001486565"/>
    </source>
</evidence>
<dbReference type="InterPro" id="IPR013848">
    <property type="entry name" value="Methylthiotransferase_N"/>
</dbReference>
<dbReference type="PANTHER" id="PTHR43837:SF1">
    <property type="entry name" value="RIBOSOMAL PROTEIN US12 METHYLTHIOTRANSFERASE RIMO"/>
    <property type="match status" value="1"/>
</dbReference>
<keyword evidence="13" id="KW-1185">Reference proteome</keyword>
<dbReference type="InterPro" id="IPR023404">
    <property type="entry name" value="rSAM_horseshoe"/>
</dbReference>
<dbReference type="SFLD" id="SFLDG01082">
    <property type="entry name" value="B12-binding_domain_containing"/>
    <property type="match status" value="1"/>
</dbReference>
<dbReference type="RefSeq" id="WP_341878285.1">
    <property type="nucleotide sequence ID" value="NZ_CP121687.1"/>
</dbReference>
<dbReference type="HAMAP" id="MF_01865">
    <property type="entry name" value="MTTase_RimO"/>
    <property type="match status" value="1"/>
</dbReference>
<keyword evidence="5 8" id="KW-0479">Metal-binding</keyword>
<dbReference type="Proteomes" id="UP001486565">
    <property type="component" value="Chromosome"/>
</dbReference>
<feature type="domain" description="Radical SAM core" evidence="11">
    <location>
        <begin position="140"/>
        <end position="370"/>
    </location>
</feature>
<dbReference type="Gene3D" id="3.80.30.20">
    <property type="entry name" value="tm_1862 like domain"/>
    <property type="match status" value="1"/>
</dbReference>
<feature type="binding site" evidence="8">
    <location>
        <position position="46"/>
    </location>
    <ligand>
        <name>[4Fe-4S] cluster</name>
        <dbReference type="ChEBI" id="CHEBI:49883"/>
        <label>1</label>
    </ligand>
</feature>
<feature type="binding site" evidence="8">
    <location>
        <position position="154"/>
    </location>
    <ligand>
        <name>[4Fe-4S] cluster</name>
        <dbReference type="ChEBI" id="CHEBI:49883"/>
        <label>2</label>
        <note>4Fe-4S-S-AdoMet</note>
    </ligand>
</feature>
<keyword evidence="12" id="KW-0689">Ribosomal protein</keyword>
<gene>
    <name evidence="8 12" type="primary">rimO</name>
    <name evidence="12" type="ORF">QBE51_01765</name>
</gene>
<dbReference type="InterPro" id="IPR007197">
    <property type="entry name" value="rSAM"/>
</dbReference>
<comment type="catalytic activity">
    <reaction evidence="8">
        <text>L-aspartate(89)-[ribosomal protein uS12]-hydrogen + (sulfur carrier)-SH + AH2 + 2 S-adenosyl-L-methionine = 3-methylsulfanyl-L-aspartate(89)-[ribosomal protein uS12]-hydrogen + (sulfur carrier)-H + 5'-deoxyadenosine + L-methionine + A + S-adenosyl-L-homocysteine + 2 H(+)</text>
        <dbReference type="Rhea" id="RHEA:37087"/>
        <dbReference type="Rhea" id="RHEA-COMP:10460"/>
        <dbReference type="Rhea" id="RHEA-COMP:10461"/>
        <dbReference type="Rhea" id="RHEA-COMP:14737"/>
        <dbReference type="Rhea" id="RHEA-COMP:14739"/>
        <dbReference type="ChEBI" id="CHEBI:13193"/>
        <dbReference type="ChEBI" id="CHEBI:15378"/>
        <dbReference type="ChEBI" id="CHEBI:17319"/>
        <dbReference type="ChEBI" id="CHEBI:17499"/>
        <dbReference type="ChEBI" id="CHEBI:29917"/>
        <dbReference type="ChEBI" id="CHEBI:29961"/>
        <dbReference type="ChEBI" id="CHEBI:57844"/>
        <dbReference type="ChEBI" id="CHEBI:57856"/>
        <dbReference type="ChEBI" id="CHEBI:59789"/>
        <dbReference type="ChEBI" id="CHEBI:64428"/>
        <dbReference type="ChEBI" id="CHEBI:73599"/>
        <dbReference type="EC" id="2.8.4.4"/>
    </reaction>
</comment>
<dbReference type="InterPro" id="IPR002792">
    <property type="entry name" value="TRAM_dom"/>
</dbReference>
<evidence type="ECO:0000256" key="1">
    <source>
        <dbReference type="ARBA" id="ARBA00022485"/>
    </source>
</evidence>
<dbReference type="Pfam" id="PF18693">
    <property type="entry name" value="TRAM_2"/>
    <property type="match status" value="1"/>
</dbReference>
<evidence type="ECO:0000256" key="7">
    <source>
        <dbReference type="ARBA" id="ARBA00023014"/>
    </source>
</evidence>
<dbReference type="PROSITE" id="PS50926">
    <property type="entry name" value="TRAM"/>
    <property type="match status" value="1"/>
</dbReference>
<dbReference type="CDD" id="cd01335">
    <property type="entry name" value="Radical_SAM"/>
    <property type="match status" value="1"/>
</dbReference>
<keyword evidence="1 8" id="KW-0004">4Fe-4S</keyword>
<evidence type="ECO:0000256" key="5">
    <source>
        <dbReference type="ARBA" id="ARBA00022723"/>
    </source>
</evidence>
<evidence type="ECO:0000256" key="8">
    <source>
        <dbReference type="HAMAP-Rule" id="MF_01865"/>
    </source>
</evidence>
<dbReference type="Pfam" id="PF00919">
    <property type="entry name" value="UPF0004"/>
    <property type="match status" value="1"/>
</dbReference>
<dbReference type="PROSITE" id="PS01278">
    <property type="entry name" value="MTTASE_RADICAL"/>
    <property type="match status" value="1"/>
</dbReference>
<dbReference type="NCBIfam" id="TIGR00089">
    <property type="entry name" value="MiaB/RimO family radical SAM methylthiotransferase"/>
    <property type="match status" value="1"/>
</dbReference>
<dbReference type="EMBL" id="CP121687">
    <property type="protein sequence ID" value="WZL71324.1"/>
    <property type="molecule type" value="Genomic_DNA"/>
</dbReference>
<keyword evidence="12" id="KW-0687">Ribonucleoprotein</keyword>
<evidence type="ECO:0000256" key="4">
    <source>
        <dbReference type="ARBA" id="ARBA00022691"/>
    </source>
</evidence>
<reference evidence="12 13" key="1">
    <citation type="submission" date="2023-03" db="EMBL/GenBank/DDBJ databases">
        <title>Novel Species.</title>
        <authorList>
            <person name="Ma S."/>
        </authorList>
    </citation>
    <scope>NUCLEOTIDE SEQUENCE [LARGE SCALE GENOMIC DNA]</scope>
    <source>
        <strain evidence="12 13">LIND6LT2</strain>
    </source>
</reference>
<comment type="cofactor">
    <cofactor evidence="8">
        <name>[4Fe-4S] cluster</name>
        <dbReference type="ChEBI" id="CHEBI:49883"/>
    </cofactor>
    <text evidence="8">Binds 2 [4Fe-4S] clusters. One cluster is coordinated with 3 cysteines and an exchangeable S-adenosyl-L-methionine.</text>
</comment>
<dbReference type="InterPro" id="IPR058240">
    <property type="entry name" value="rSAM_sf"/>
</dbReference>
<dbReference type="SFLD" id="SFLDG01061">
    <property type="entry name" value="methylthiotransferase"/>
    <property type="match status" value="1"/>
</dbReference>
<dbReference type="GO" id="GO:0005840">
    <property type="term" value="C:ribosome"/>
    <property type="evidence" value="ECO:0007669"/>
    <property type="project" value="UniProtKB-KW"/>
</dbReference>
<dbReference type="Gene3D" id="2.40.50.140">
    <property type="entry name" value="Nucleic acid-binding proteins"/>
    <property type="match status" value="1"/>
</dbReference>
<keyword evidence="4 8" id="KW-0949">S-adenosyl-L-methionine</keyword>
<evidence type="ECO:0000256" key="2">
    <source>
        <dbReference type="ARBA" id="ARBA00022490"/>
    </source>
</evidence>